<feature type="compositionally biased region" description="Polar residues" evidence="6">
    <location>
        <begin position="790"/>
        <end position="820"/>
    </location>
</feature>
<dbReference type="Gene3D" id="1.20.870.10">
    <property type="entry name" value="Son of sevenless (SoS) protein Chain: S domain 1"/>
    <property type="match status" value="1"/>
</dbReference>
<dbReference type="SMART" id="SM00229">
    <property type="entry name" value="RasGEFN"/>
    <property type="match status" value="1"/>
</dbReference>
<dbReference type="InterPro" id="IPR001452">
    <property type="entry name" value="SH3_domain"/>
</dbReference>
<feature type="domain" description="WW" evidence="9">
    <location>
        <begin position="257"/>
        <end position="291"/>
    </location>
</feature>
<accession>A0A0D0U8N7</accession>
<keyword evidence="1 4" id="KW-0728">SH3 domain</keyword>
<dbReference type="SUPFAM" id="SSF51045">
    <property type="entry name" value="WW domain"/>
    <property type="match status" value="1"/>
</dbReference>
<protein>
    <submittedName>
        <fullName evidence="11">Cell division control protein 25</fullName>
    </submittedName>
</protein>
<evidence type="ECO:0000259" key="8">
    <source>
        <dbReference type="PROSITE" id="PS50009"/>
    </source>
</evidence>
<evidence type="ECO:0000259" key="10">
    <source>
        <dbReference type="PROSITE" id="PS50212"/>
    </source>
</evidence>
<feature type="region of interest" description="Disordered" evidence="6">
    <location>
        <begin position="696"/>
        <end position="735"/>
    </location>
</feature>
<dbReference type="PANTHER" id="PTHR23113">
    <property type="entry name" value="GUANINE NUCLEOTIDE EXCHANGE FACTOR"/>
    <property type="match status" value="1"/>
</dbReference>
<dbReference type="SUPFAM" id="SSF48366">
    <property type="entry name" value="Ras GEF"/>
    <property type="match status" value="1"/>
</dbReference>
<evidence type="ECO:0000259" key="7">
    <source>
        <dbReference type="PROSITE" id="PS50002"/>
    </source>
</evidence>
<dbReference type="Pfam" id="PF00397">
    <property type="entry name" value="WW"/>
    <property type="match status" value="1"/>
</dbReference>
<dbReference type="InterPro" id="IPR036964">
    <property type="entry name" value="RASGEF_cat_dom_sf"/>
</dbReference>
<feature type="domain" description="WW" evidence="9">
    <location>
        <begin position="182"/>
        <end position="215"/>
    </location>
</feature>
<gene>
    <name evidence="11" type="ORF">I312_06228</name>
</gene>
<sequence length="1369" mass="152802">MADQGNLDPESSFLVRAKFDFTATDGSALSFNEGNVIQVFSKLESGWWDGMLDGRRGWFPSNYVDEINEDEVVVTEVEYEREQEPEPEGSMLNVDDVLRGDWGGDWGGAGLEQLAREMMEGNAGPDDGVGFIVEAQRRKAQLNNDMTDEFGLTTKTATKTVLQDDTLKAHRISLPEVPKDAEEGEDAWIPSITPDGQVYYHNTQTGEDSWELPLSTPFDTSDPYRQSDDQFFSSITSSTSLTLGDNDRFLAPSQTHSDIPYPWISKLSDDGREWFYHNRLTGQIQRERPAGSDAESMLDIGLNMTRLSTNSRPPTIRQSLLLRRKAIEEWESKMTHSLCLLTTPIPLPTMGLLLEIVNEALREILEATVAGSAAEEEMSRAADLGSGSGMAAALLREEGAIEALQAAYHGTLASIRDLLQSFGYIGPGEFMDDLPRPRWVGDMTLIGSIGVLSSAVHAAVNSKRPSGTGLSIWSEVLRSATKLKDVVSNFPSLYFAGDTYTPTDQREEKDGKRVIGWLGYEPLTLSEPMGGKWGFGKIIKGYKVLDQSMVMECQCVRAEYDDTLKALATSPDLTEGVMEVLRVAKKFAKVVTEIDIASKIDVDGDMGNISEAVGSKTKEDDLQEYAQLVEQARHNLADLDITLQSINEISISILNALSTGRNPSDDLDRLTIRLNTTFRGLSTLLIISREQQSANEQGLIRGQTGVRSPKFNPPKQPSISSHTHTRSGSVTSTVSRASRLSDLVRRKVKGLAEDFANAEDASEARDRPRAMFSSFVSASQSQTSLHNVHRTSASSSNTSLAYQPTESDSLQSQKANNRSSILKAFRRHISGSDTPDSQGGSSRKGASKKLAKLLGEDMSQIPAVSVPPPHPHSRHIQQHQMHHRPPAQPETPWYMKDDYVVGEIIFDEKGAVKAGTLRALIVRLTSHTIADTPFFQAFLLTFRSFTNPAELFNHLQDRYYLPLPSQLVPEQYEEWRNKKKWYIQLRVVNALRQWLEKHFIRETDDDVLNKVEELALRMPEEDGKAELMSKQLLQLVAKRRQSEPEQMNSGTSGSLLSPPAPLLPRVSGRPLRLTDIAPLELARQLTILESTLYQRIRPTECLQKIYADEVQGQLLAPNVRKVILTANILAGWIALVILQHKDAKSRAQVYKHWLQTAVECRNLNNFSSVAAIIAGLNSSPISRLHRTRELLSAKTLAIKEDLDKAMDSSRNFMNYKDMLKTINPPCVPFLGFYLTALVFIEDGNKAFIEPGVPAKGNSMPPSTSNGSLSAYASSSQQSNPAQEETVIPIKPLINFFKRSLSAEILRDIQQYQSMPYRLARSRFIQDWIQKEFDIVHNDSRDYYELSVEVEPREKEEERITRMLHDSGFI</sequence>
<name>A0A0D0U8N7_CRYGA</name>
<feature type="region of interest" description="Disordered" evidence="6">
    <location>
        <begin position="1254"/>
        <end position="1283"/>
    </location>
</feature>
<dbReference type="GO" id="GO:0051301">
    <property type="term" value="P:cell division"/>
    <property type="evidence" value="ECO:0007669"/>
    <property type="project" value="UniProtKB-KW"/>
</dbReference>
<feature type="domain" description="Ras-GEF" evidence="8">
    <location>
        <begin position="1077"/>
        <end position="1352"/>
    </location>
</feature>
<dbReference type="FunFam" id="2.30.30.40:FF:000072">
    <property type="entry name" value="Unconventional Myosin IB"/>
    <property type="match status" value="1"/>
</dbReference>
<evidence type="ECO:0000313" key="11">
    <source>
        <dbReference type="EMBL" id="KIR44598.1"/>
    </source>
</evidence>
<feature type="domain" description="SH3" evidence="7">
    <location>
        <begin position="10"/>
        <end position="69"/>
    </location>
</feature>
<feature type="coiled-coil region" evidence="5">
    <location>
        <begin position="615"/>
        <end position="642"/>
    </location>
</feature>
<dbReference type="Pfam" id="PF00618">
    <property type="entry name" value="RasGEF_N"/>
    <property type="match status" value="1"/>
</dbReference>
<dbReference type="PROSITE" id="PS50212">
    <property type="entry name" value="RASGEF_NTER"/>
    <property type="match status" value="1"/>
</dbReference>
<dbReference type="InterPro" id="IPR000651">
    <property type="entry name" value="Ras-like_Gua-exchang_fac_N"/>
</dbReference>
<evidence type="ECO:0000259" key="9">
    <source>
        <dbReference type="PROSITE" id="PS50020"/>
    </source>
</evidence>
<reference evidence="11" key="1">
    <citation type="submission" date="2015-01" db="EMBL/GenBank/DDBJ databases">
        <title>The Genome Sequence of Cryptococcus gattii CA1280.</title>
        <authorList>
            <consortium name="The Broad Institute Genomics Platform"/>
            <person name="Cuomo C."/>
            <person name="Litvintseva A."/>
            <person name="Chen Y."/>
            <person name="Heitman J."/>
            <person name="Sun S."/>
            <person name="Springer D."/>
            <person name="Dromer F."/>
            <person name="Young S."/>
            <person name="Zeng Q."/>
            <person name="Gargeya S."/>
            <person name="Abouelleil A."/>
            <person name="Alvarado L."/>
            <person name="Chapman S.B."/>
            <person name="Gainer-Dewar J."/>
            <person name="Goldberg J."/>
            <person name="Griggs A."/>
            <person name="Gujja S."/>
            <person name="Hansen M."/>
            <person name="Howarth C."/>
            <person name="Imamovic A."/>
            <person name="Larimer J."/>
            <person name="Murphy C."/>
            <person name="Naylor J."/>
            <person name="Pearson M."/>
            <person name="Priest M."/>
            <person name="Roberts A."/>
            <person name="Saif S."/>
            <person name="Shea T."/>
            <person name="Sykes S."/>
            <person name="Wortman J."/>
            <person name="Nusbaum C."/>
            <person name="Birren B."/>
        </authorList>
    </citation>
    <scope>NUCLEOTIDE SEQUENCE [LARGE SCALE GENOMIC DNA]</scope>
    <source>
        <strain evidence="11">CA1280</strain>
    </source>
</reference>
<dbReference type="InterPro" id="IPR023578">
    <property type="entry name" value="Ras_GEF_dom_sf"/>
</dbReference>
<dbReference type="Pfam" id="PF00617">
    <property type="entry name" value="RasGEF"/>
    <property type="match status" value="1"/>
</dbReference>
<dbReference type="GO" id="GO:0007265">
    <property type="term" value="P:Ras protein signal transduction"/>
    <property type="evidence" value="ECO:0007669"/>
    <property type="project" value="TreeGrafter"/>
</dbReference>
<dbReference type="SMART" id="SM00147">
    <property type="entry name" value="RasGEF"/>
    <property type="match status" value="1"/>
</dbReference>
<evidence type="ECO:0000256" key="5">
    <source>
        <dbReference type="SAM" id="Coils"/>
    </source>
</evidence>
<dbReference type="InterPro" id="IPR001202">
    <property type="entry name" value="WW_dom"/>
</dbReference>
<dbReference type="PANTHER" id="PTHR23113:SF368">
    <property type="entry name" value="CELL DIVISION CONTROL PROTEIN 25"/>
    <property type="match status" value="1"/>
</dbReference>
<proteinExistence type="predicted"/>
<feature type="compositionally biased region" description="Low complexity" evidence="6">
    <location>
        <begin position="720"/>
        <end position="735"/>
    </location>
</feature>
<dbReference type="PROSITE" id="PS50002">
    <property type="entry name" value="SH3"/>
    <property type="match status" value="1"/>
</dbReference>
<evidence type="ECO:0000256" key="2">
    <source>
        <dbReference type="ARBA" id="ARBA00022658"/>
    </source>
</evidence>
<organism evidence="11">
    <name type="scientific">Cryptococcus bacillisporus CA1280</name>
    <dbReference type="NCBI Taxonomy" id="1296109"/>
    <lineage>
        <taxon>Eukaryota</taxon>
        <taxon>Fungi</taxon>
        <taxon>Dikarya</taxon>
        <taxon>Basidiomycota</taxon>
        <taxon>Agaricomycotina</taxon>
        <taxon>Tremellomycetes</taxon>
        <taxon>Tremellales</taxon>
        <taxon>Cryptococcaceae</taxon>
        <taxon>Cryptococcus</taxon>
        <taxon>Cryptococcus gattii species complex</taxon>
    </lineage>
</organism>
<dbReference type="GO" id="GO:0005085">
    <property type="term" value="F:guanyl-nucleotide exchange factor activity"/>
    <property type="evidence" value="ECO:0007669"/>
    <property type="project" value="UniProtKB-KW"/>
</dbReference>
<dbReference type="InterPro" id="IPR036028">
    <property type="entry name" value="SH3-like_dom_sf"/>
</dbReference>
<feature type="compositionally biased region" description="Low complexity" evidence="6">
    <location>
        <begin position="1262"/>
        <end position="1282"/>
    </location>
</feature>
<dbReference type="Gene3D" id="2.30.30.40">
    <property type="entry name" value="SH3 Domains"/>
    <property type="match status" value="1"/>
</dbReference>
<dbReference type="SMART" id="SM00456">
    <property type="entry name" value="WW"/>
    <property type="match status" value="2"/>
</dbReference>
<dbReference type="EMBL" id="KN847997">
    <property type="protein sequence ID" value="KIR44598.1"/>
    <property type="molecule type" value="Genomic_DNA"/>
</dbReference>
<evidence type="ECO:0000256" key="4">
    <source>
        <dbReference type="PROSITE-ProRule" id="PRU00192"/>
    </source>
</evidence>
<dbReference type="SUPFAM" id="SSF50044">
    <property type="entry name" value="SH3-domain"/>
    <property type="match status" value="1"/>
</dbReference>
<dbReference type="CDD" id="cd06224">
    <property type="entry name" value="REM"/>
    <property type="match status" value="1"/>
</dbReference>
<evidence type="ECO:0000256" key="1">
    <source>
        <dbReference type="ARBA" id="ARBA00022443"/>
    </source>
</evidence>
<feature type="domain" description="N-terminal Ras-GEF" evidence="10">
    <location>
        <begin position="908"/>
        <end position="1040"/>
    </location>
</feature>
<dbReference type="Gene3D" id="2.20.70.10">
    <property type="match status" value="1"/>
</dbReference>
<keyword evidence="11" id="KW-0132">Cell division</keyword>
<dbReference type="Gene3D" id="1.10.840.10">
    <property type="entry name" value="Ras guanine-nucleotide exchange factors catalytic domain"/>
    <property type="match status" value="1"/>
</dbReference>
<dbReference type="PROSITE" id="PS50009">
    <property type="entry name" value="RASGEF_CAT"/>
    <property type="match status" value="1"/>
</dbReference>
<dbReference type="PROSITE" id="PS50020">
    <property type="entry name" value="WW_DOMAIN_2"/>
    <property type="match status" value="2"/>
</dbReference>
<dbReference type="Pfam" id="PF00018">
    <property type="entry name" value="SH3_1"/>
    <property type="match status" value="1"/>
</dbReference>
<feature type="region of interest" description="Disordered" evidence="6">
    <location>
        <begin position="779"/>
        <end position="847"/>
    </location>
</feature>
<dbReference type="HOGENOM" id="CLU_002632_0_1_1"/>
<keyword evidence="5" id="KW-0175">Coiled coil</keyword>
<dbReference type="InterPro" id="IPR001895">
    <property type="entry name" value="RASGEF_cat_dom"/>
</dbReference>
<dbReference type="CDD" id="cd00155">
    <property type="entry name" value="RasGEF"/>
    <property type="match status" value="1"/>
</dbReference>
<dbReference type="SMART" id="SM00326">
    <property type="entry name" value="SH3"/>
    <property type="match status" value="1"/>
</dbReference>
<dbReference type="PRINTS" id="PR00452">
    <property type="entry name" value="SH3DOMAIN"/>
</dbReference>
<evidence type="ECO:0000256" key="6">
    <source>
        <dbReference type="SAM" id="MobiDB-lite"/>
    </source>
</evidence>
<dbReference type="InterPro" id="IPR008937">
    <property type="entry name" value="Ras-like_GEF"/>
</dbReference>
<keyword evidence="2 3" id="KW-0344">Guanine-nucleotide releasing factor</keyword>
<dbReference type="InterPro" id="IPR036020">
    <property type="entry name" value="WW_dom_sf"/>
</dbReference>
<dbReference type="CDD" id="cd00201">
    <property type="entry name" value="WW"/>
    <property type="match status" value="1"/>
</dbReference>
<dbReference type="GO" id="GO:0005886">
    <property type="term" value="C:plasma membrane"/>
    <property type="evidence" value="ECO:0007669"/>
    <property type="project" value="TreeGrafter"/>
</dbReference>
<keyword evidence="11" id="KW-0131">Cell cycle</keyword>
<evidence type="ECO:0000256" key="3">
    <source>
        <dbReference type="PROSITE-ProRule" id="PRU00168"/>
    </source>
</evidence>
<dbReference type="OrthoDB" id="546434at2759"/>